<dbReference type="InterPro" id="IPR046301">
    <property type="entry name" value="DUF6416"/>
</dbReference>
<gene>
    <name evidence="3" type="ORF">F4557_005364</name>
    <name evidence="2" type="ORF">GCM10009546_43380</name>
</gene>
<dbReference type="AlphaFoldDB" id="A0A7W7MZH3"/>
<evidence type="ECO:0000313" key="5">
    <source>
        <dbReference type="Proteomes" id="UP001501427"/>
    </source>
</evidence>
<proteinExistence type="predicted"/>
<dbReference type="RefSeq" id="WP_184887105.1">
    <property type="nucleotide sequence ID" value="NZ_BAAAHD010000043.1"/>
</dbReference>
<dbReference type="Proteomes" id="UP001501427">
    <property type="component" value="Unassembled WGS sequence"/>
</dbReference>
<reference evidence="3 4" key="2">
    <citation type="submission" date="2020-08" db="EMBL/GenBank/DDBJ databases">
        <title>Sequencing the genomes of 1000 actinobacteria strains.</title>
        <authorList>
            <person name="Klenk H.-P."/>
        </authorList>
    </citation>
    <scope>NUCLEOTIDE SEQUENCE [LARGE SCALE GENOMIC DNA]</scope>
    <source>
        <strain evidence="3 4">DSM 44772</strain>
    </source>
</reference>
<reference evidence="2 5" key="1">
    <citation type="journal article" date="2019" name="Int. J. Syst. Evol. Microbiol.">
        <title>The Global Catalogue of Microorganisms (GCM) 10K type strain sequencing project: providing services to taxonomists for standard genome sequencing and annotation.</title>
        <authorList>
            <consortium name="The Broad Institute Genomics Platform"/>
            <consortium name="The Broad Institute Genome Sequencing Center for Infectious Disease"/>
            <person name="Wu L."/>
            <person name="Ma J."/>
        </authorList>
    </citation>
    <scope>NUCLEOTIDE SEQUENCE [LARGE SCALE GENOMIC DNA]</scope>
    <source>
        <strain evidence="2 5">JCM 10667</strain>
    </source>
</reference>
<reference evidence="2" key="3">
    <citation type="submission" date="2023-12" db="EMBL/GenBank/DDBJ databases">
        <authorList>
            <person name="Sun Q."/>
            <person name="Inoue M."/>
        </authorList>
    </citation>
    <scope>NUCLEOTIDE SEQUENCE</scope>
    <source>
        <strain evidence="2">JCM 10667</strain>
    </source>
</reference>
<dbReference type="EMBL" id="JACHMV010000001">
    <property type="protein sequence ID" value="MBB4776946.1"/>
    <property type="molecule type" value="Genomic_DNA"/>
</dbReference>
<feature type="region of interest" description="Disordered" evidence="1">
    <location>
        <begin position="1"/>
        <end position="25"/>
    </location>
</feature>
<dbReference type="EMBL" id="BAAAHD010000043">
    <property type="protein sequence ID" value="GAA0576305.1"/>
    <property type="molecule type" value="Genomic_DNA"/>
</dbReference>
<evidence type="ECO:0000313" key="2">
    <source>
        <dbReference type="EMBL" id="GAA0576305.1"/>
    </source>
</evidence>
<protein>
    <submittedName>
        <fullName evidence="3">Uncharacterized protein</fullName>
    </submittedName>
</protein>
<keyword evidence="5" id="KW-1185">Reference proteome</keyword>
<evidence type="ECO:0000313" key="4">
    <source>
        <dbReference type="Proteomes" id="UP000549343"/>
    </source>
</evidence>
<accession>A0A7W7MZH3</accession>
<comment type="caution">
    <text evidence="3">The sequence shown here is derived from an EMBL/GenBank/DDBJ whole genome shotgun (WGS) entry which is preliminary data.</text>
</comment>
<organism evidence="3 4">
    <name type="scientific">Actinomadura livida</name>
    <dbReference type="NCBI Taxonomy" id="79909"/>
    <lineage>
        <taxon>Bacteria</taxon>
        <taxon>Bacillati</taxon>
        <taxon>Actinomycetota</taxon>
        <taxon>Actinomycetes</taxon>
        <taxon>Streptosporangiales</taxon>
        <taxon>Thermomonosporaceae</taxon>
        <taxon>Actinomadura</taxon>
    </lineage>
</organism>
<evidence type="ECO:0000256" key="1">
    <source>
        <dbReference type="SAM" id="MobiDB-lite"/>
    </source>
</evidence>
<sequence>MYLPDDDRRWDEHSGGSGHDDPEWSYGDEDKALTYWRTLDDNGRAVLRHLFGQRGQQIHCSKLVTELGLDPEGKKNPPNVVAGALNQAGQANRATGRRYPFRWWTGEGGAHYGAKPGTAAIFERALSADHVRRNAGQVLAFAVPGNDVQKFIEHLGDTLAGTDVRMALGSACTTAVKAVQHLVAALQLPYDAAEGWREFFDHLDEGTSLRRCVVVTDACQMLEYEDPDVWHEFVASLHGGPHCLGGGSSTLVLLDDPFAWEDWRFAPTTEVRPFPPAGHPATG</sequence>
<dbReference type="Proteomes" id="UP000549343">
    <property type="component" value="Unassembled WGS sequence"/>
</dbReference>
<name>A0A7W7MZH3_9ACTN</name>
<dbReference type="Pfam" id="PF19980">
    <property type="entry name" value="DUF6416"/>
    <property type="match status" value="1"/>
</dbReference>
<evidence type="ECO:0000313" key="3">
    <source>
        <dbReference type="EMBL" id="MBB4776946.1"/>
    </source>
</evidence>